<dbReference type="GO" id="GO:0034314">
    <property type="term" value="P:Arp2/3 complex-mediated actin nucleation"/>
    <property type="evidence" value="ECO:0007669"/>
    <property type="project" value="InterPro"/>
</dbReference>
<dbReference type="PANTHER" id="PTHR23331:SF1">
    <property type="entry name" value="WASH COMPLEX SUBUNIT 1"/>
    <property type="match status" value="1"/>
</dbReference>
<dbReference type="GO" id="GO:0005829">
    <property type="term" value="C:cytosol"/>
    <property type="evidence" value="ECO:0007669"/>
    <property type="project" value="GOC"/>
</dbReference>
<evidence type="ECO:0000256" key="2">
    <source>
        <dbReference type="ARBA" id="ARBA00023203"/>
    </source>
</evidence>
<evidence type="ECO:0000313" key="5">
    <source>
        <dbReference type="Proteomes" id="UP000095280"/>
    </source>
</evidence>
<dbReference type="InterPro" id="IPR021854">
    <property type="entry name" value="WASH1_WAHD"/>
</dbReference>
<dbReference type="GO" id="GO:0003779">
    <property type="term" value="F:actin binding"/>
    <property type="evidence" value="ECO:0007669"/>
    <property type="project" value="UniProtKB-KW"/>
</dbReference>
<dbReference type="GO" id="GO:0042147">
    <property type="term" value="P:retrograde transport, endosome to Golgi"/>
    <property type="evidence" value="ECO:0007669"/>
    <property type="project" value="TreeGrafter"/>
</dbReference>
<dbReference type="AlphaFoldDB" id="A0A1I8H1R6"/>
<dbReference type="Pfam" id="PF11945">
    <property type="entry name" value="WASH_WAHD"/>
    <property type="match status" value="1"/>
</dbReference>
<dbReference type="GO" id="GO:0043014">
    <property type="term" value="F:alpha-tubulin binding"/>
    <property type="evidence" value="ECO:0007669"/>
    <property type="project" value="InterPro"/>
</dbReference>
<protein>
    <submittedName>
        <fullName evidence="6">WASH_WAHD domain-containing protein</fullName>
    </submittedName>
</protein>
<evidence type="ECO:0000256" key="1">
    <source>
        <dbReference type="ARBA" id="ARBA00005602"/>
    </source>
</evidence>
<proteinExistence type="inferred from homology"/>
<dbReference type="GO" id="GO:0006887">
    <property type="term" value="P:exocytosis"/>
    <property type="evidence" value="ECO:0007669"/>
    <property type="project" value="TreeGrafter"/>
</dbReference>
<evidence type="ECO:0000256" key="3">
    <source>
        <dbReference type="SAM" id="MobiDB-lite"/>
    </source>
</evidence>
<feature type="domain" description="WASH1 WAHD" evidence="4">
    <location>
        <begin position="44"/>
        <end position="316"/>
    </location>
</feature>
<comment type="similarity">
    <text evidence="1">Belongs to the WASH1 family.</text>
</comment>
<feature type="compositionally biased region" description="Basic residues" evidence="3">
    <location>
        <begin position="349"/>
        <end position="366"/>
    </location>
</feature>
<feature type="region of interest" description="Disordered" evidence="3">
    <location>
        <begin position="1"/>
        <end position="25"/>
    </location>
</feature>
<evidence type="ECO:0000313" key="6">
    <source>
        <dbReference type="WBParaSite" id="maker-uti_cns_0004098-snap-gene-0.9-mRNA-1"/>
    </source>
</evidence>
<keyword evidence="5" id="KW-1185">Reference proteome</keyword>
<dbReference type="GO" id="GO:0043015">
    <property type="term" value="F:gamma-tubulin binding"/>
    <property type="evidence" value="ECO:0007669"/>
    <property type="project" value="TreeGrafter"/>
</dbReference>
<dbReference type="PANTHER" id="PTHR23331">
    <property type="entry name" value="CXYORF1"/>
    <property type="match status" value="1"/>
</dbReference>
<dbReference type="InterPro" id="IPR028290">
    <property type="entry name" value="WASH1"/>
</dbReference>
<keyword evidence="2" id="KW-0009">Actin-binding</keyword>
<evidence type="ECO:0000259" key="4">
    <source>
        <dbReference type="Pfam" id="PF11945"/>
    </source>
</evidence>
<dbReference type="GO" id="GO:0005769">
    <property type="term" value="C:early endosome"/>
    <property type="evidence" value="ECO:0007669"/>
    <property type="project" value="InterPro"/>
</dbReference>
<feature type="region of interest" description="Disordered" evidence="3">
    <location>
        <begin position="232"/>
        <end position="264"/>
    </location>
</feature>
<dbReference type="GO" id="GO:0055037">
    <property type="term" value="C:recycling endosome"/>
    <property type="evidence" value="ECO:0007669"/>
    <property type="project" value="TreeGrafter"/>
</dbReference>
<dbReference type="Proteomes" id="UP000095280">
    <property type="component" value="Unplaced"/>
</dbReference>
<feature type="region of interest" description="Disordered" evidence="3">
    <location>
        <begin position="325"/>
        <end position="412"/>
    </location>
</feature>
<dbReference type="WBParaSite" id="maker-uti_cns_0004098-snap-gene-0.9-mRNA-1">
    <property type="protein sequence ID" value="maker-uti_cns_0004098-snap-gene-0.9-mRNA-1"/>
    <property type="gene ID" value="maker-uti_cns_0004098-snap-gene-0.9"/>
</dbReference>
<feature type="compositionally biased region" description="Basic residues" evidence="3">
    <location>
        <begin position="376"/>
        <end position="394"/>
    </location>
</feature>
<organism evidence="5 6">
    <name type="scientific">Macrostomum lignano</name>
    <dbReference type="NCBI Taxonomy" id="282301"/>
    <lineage>
        <taxon>Eukaryota</taxon>
        <taxon>Metazoa</taxon>
        <taxon>Spiralia</taxon>
        <taxon>Lophotrochozoa</taxon>
        <taxon>Platyhelminthes</taxon>
        <taxon>Rhabditophora</taxon>
        <taxon>Macrostomorpha</taxon>
        <taxon>Macrostomida</taxon>
        <taxon>Macrostomidae</taxon>
        <taxon>Macrostomum</taxon>
    </lineage>
</organism>
<name>A0A1I8H1R6_9PLAT</name>
<dbReference type="GO" id="GO:0071203">
    <property type="term" value="C:WASH complex"/>
    <property type="evidence" value="ECO:0007669"/>
    <property type="project" value="InterPro"/>
</dbReference>
<reference evidence="6" key="1">
    <citation type="submission" date="2016-11" db="UniProtKB">
        <authorList>
            <consortium name="WormBaseParasite"/>
        </authorList>
    </citation>
    <scope>IDENTIFICATION</scope>
</reference>
<accession>A0A1I8H1R6</accession>
<dbReference type="GO" id="GO:0032456">
    <property type="term" value="P:endocytic recycling"/>
    <property type="evidence" value="ECO:0007669"/>
    <property type="project" value="TreeGrafter"/>
</dbReference>
<feature type="compositionally biased region" description="Polar residues" evidence="3">
    <location>
        <begin position="1"/>
        <end position="18"/>
    </location>
</feature>
<sequence>GCSPETANYSQVSHSRPVSRTAHSKAIGTAGNMIGQRADSMRIGLPPAQLRPEELLVQTADALERLETVANTVFARLEAKVAEQLSTCANLRRRAATCQATIDSLKGTTKAVQVFAAPKYPVAAGADAEFRSPFSGLDEAERGALAVARLVRSQREALNEAALMEMRHFMQVNLKPPARTAAAASRSAAAEEEEGLGRLPNGLTSLSSLLLFNTAENPYKRYTLIDPLGVLTRARRGPDDDDAASARRGPGEAPDSIRVGDRLDRPDGGSLLYMPSLGAVPDLDSLPSMLPRLPGVAENVAYSGDLGPGIAPSDSDNVILQLACLSEPPPPLPPSAGSATAASAPPPPPRRHRLHRRRLRLRHPWSPRRPPLLCRPRPHLRHRRRHPHRRRLLRRLQPPAFPKATTRPGRVS</sequence>